<sequence>MIRLGVTDLSFHRATAAVVSLVLQRMGFSVERSYALHEANFERLREGSIDMIASAWIPSSHGMYKARVEEQVATREMGLHYQPYALWGVPDYVPASEVDSVEDLLKPRVQARMHKLIQGIGPGAGITRFSLRMMDDYGLATAGYSFRTGTQEECVGAFEALVQAGEWGVVPLWHPQFLHFRHRIRDLKDPKGLLGSVDRAVLLARVDRLGVFSTAQIQVLDNVRLSNAIVAELDYAINREGKSADQAAANWLDNNPQVLAAWLAPLG</sequence>
<dbReference type="Proteomes" id="UP001307839">
    <property type="component" value="Unassembled WGS sequence"/>
</dbReference>
<dbReference type="Gene3D" id="3.40.190.100">
    <property type="entry name" value="Glycine betaine-binding periplasmic protein, domain 2"/>
    <property type="match status" value="1"/>
</dbReference>
<comment type="caution">
    <text evidence="2">The sequence shown here is derived from an EMBL/GenBank/DDBJ whole genome shotgun (WGS) entry which is preliminary data.</text>
</comment>
<dbReference type="GO" id="GO:0022857">
    <property type="term" value="F:transmembrane transporter activity"/>
    <property type="evidence" value="ECO:0007669"/>
    <property type="project" value="InterPro"/>
</dbReference>
<evidence type="ECO:0000259" key="1">
    <source>
        <dbReference type="Pfam" id="PF04069"/>
    </source>
</evidence>
<dbReference type="SUPFAM" id="SSF53850">
    <property type="entry name" value="Periplasmic binding protein-like II"/>
    <property type="match status" value="1"/>
</dbReference>
<keyword evidence="3" id="KW-1185">Reference proteome</keyword>
<evidence type="ECO:0000313" key="2">
    <source>
        <dbReference type="EMBL" id="MEE1867349.1"/>
    </source>
</evidence>
<dbReference type="Gene3D" id="3.10.105.10">
    <property type="entry name" value="Dipeptide-binding Protein, Domain 3"/>
    <property type="match status" value="1"/>
</dbReference>
<evidence type="ECO:0000313" key="3">
    <source>
        <dbReference type="Proteomes" id="UP001307839"/>
    </source>
</evidence>
<dbReference type="EMBL" id="JAZDQP010000008">
    <property type="protein sequence ID" value="MEE1867349.1"/>
    <property type="molecule type" value="Genomic_DNA"/>
</dbReference>
<dbReference type="InterPro" id="IPR007210">
    <property type="entry name" value="ABC_Gly_betaine_transp_sub-bd"/>
</dbReference>
<dbReference type="Pfam" id="PF04069">
    <property type="entry name" value="OpuAC"/>
    <property type="match status" value="1"/>
</dbReference>
<reference evidence="2 3" key="1">
    <citation type="submission" date="2024-01" db="EMBL/GenBank/DDBJ databases">
        <title>Unpublished Manusciprt.</title>
        <authorList>
            <person name="Duman M."/>
            <person name="Valdes E.G."/>
            <person name="Ajmi N."/>
            <person name="Altun S."/>
            <person name="Saticioglu I.B."/>
        </authorList>
    </citation>
    <scope>NUCLEOTIDE SEQUENCE [LARGE SCALE GENOMIC DNA]</scope>
    <source>
        <strain evidence="2 3">120P</strain>
    </source>
</reference>
<name>A0AB35WZ67_9PSED</name>
<dbReference type="AlphaFoldDB" id="A0AB35WZ67"/>
<dbReference type="Gene3D" id="3.40.190.10">
    <property type="entry name" value="Periplasmic binding protein-like II"/>
    <property type="match status" value="1"/>
</dbReference>
<dbReference type="RefSeq" id="WP_136477722.1">
    <property type="nucleotide sequence ID" value="NZ_JAZDCU010000007.1"/>
</dbReference>
<gene>
    <name evidence="2" type="ORF">V0R53_13190</name>
</gene>
<proteinExistence type="predicted"/>
<protein>
    <submittedName>
        <fullName evidence="2">Glycine betaine ABC transporter substrate-binding protein</fullName>
    </submittedName>
</protein>
<feature type="domain" description="ABC-type glycine betaine transport system substrate-binding" evidence="1">
    <location>
        <begin position="2"/>
        <end position="253"/>
    </location>
</feature>
<dbReference type="GO" id="GO:0043190">
    <property type="term" value="C:ATP-binding cassette (ABC) transporter complex"/>
    <property type="evidence" value="ECO:0007669"/>
    <property type="project" value="InterPro"/>
</dbReference>
<accession>A0AB35WZ67</accession>
<organism evidence="2 3">
    <name type="scientific">Pseudomonas auratipiscis</name>
    <dbReference type="NCBI Taxonomy" id="3115853"/>
    <lineage>
        <taxon>Bacteria</taxon>
        <taxon>Pseudomonadati</taxon>
        <taxon>Pseudomonadota</taxon>
        <taxon>Gammaproteobacteria</taxon>
        <taxon>Pseudomonadales</taxon>
        <taxon>Pseudomonadaceae</taxon>
        <taxon>Pseudomonas</taxon>
    </lineage>
</organism>